<keyword evidence="1" id="KW-0472">Membrane</keyword>
<name>A0ABS1DDE8_9PROT</name>
<dbReference type="RefSeq" id="WP_200339783.1">
    <property type="nucleotide sequence ID" value="NZ_NRRL01000009.1"/>
</dbReference>
<dbReference type="Proteomes" id="UP001296873">
    <property type="component" value="Unassembled WGS sequence"/>
</dbReference>
<evidence type="ECO:0000313" key="2">
    <source>
        <dbReference type="EMBL" id="MBK1667623.1"/>
    </source>
</evidence>
<evidence type="ECO:0000256" key="1">
    <source>
        <dbReference type="SAM" id="Phobius"/>
    </source>
</evidence>
<reference evidence="2 3" key="1">
    <citation type="journal article" date="2020" name="Microorganisms">
        <title>Osmotic Adaptation and Compatible Solute Biosynthesis of Phototrophic Bacteria as Revealed from Genome Analyses.</title>
        <authorList>
            <person name="Imhoff J.F."/>
            <person name="Rahn T."/>
            <person name="Kunzel S."/>
            <person name="Keller A."/>
            <person name="Neulinger S.C."/>
        </authorList>
    </citation>
    <scope>NUCLEOTIDE SEQUENCE [LARGE SCALE GENOMIC DNA]</scope>
    <source>
        <strain evidence="2 3">DSM 9895</strain>
    </source>
</reference>
<accession>A0ABS1DDE8</accession>
<comment type="caution">
    <text evidence="2">The sequence shown here is derived from an EMBL/GenBank/DDBJ whole genome shotgun (WGS) entry which is preliminary data.</text>
</comment>
<feature type="transmembrane region" description="Helical" evidence="1">
    <location>
        <begin position="36"/>
        <end position="59"/>
    </location>
</feature>
<keyword evidence="1" id="KW-1133">Transmembrane helix</keyword>
<protein>
    <submittedName>
        <fullName evidence="2">Uncharacterized protein</fullName>
    </submittedName>
</protein>
<organism evidence="2 3">
    <name type="scientific">Rhodovibrio sodomensis</name>
    <dbReference type="NCBI Taxonomy" id="1088"/>
    <lineage>
        <taxon>Bacteria</taxon>
        <taxon>Pseudomonadati</taxon>
        <taxon>Pseudomonadota</taxon>
        <taxon>Alphaproteobacteria</taxon>
        <taxon>Rhodospirillales</taxon>
        <taxon>Rhodovibrionaceae</taxon>
        <taxon>Rhodovibrio</taxon>
    </lineage>
</organism>
<sequence length="179" mass="18829">MTGFLYVLAGIVALVGLFGTIGVWPESSRAPAIQYAIPLGLLLNSAIMAGILAGLGLLIEHVAAIRGRLSAGAGSTGTAASAATHLSRAPGGEQTGRLEPSLARASQTTHEDGVMFSAEDVDGRGMTADGRCQVFETYQVRQREDGCWWIETRDGELHPEFKDGFTNLGQAKRSASGRL</sequence>
<evidence type="ECO:0000313" key="3">
    <source>
        <dbReference type="Proteomes" id="UP001296873"/>
    </source>
</evidence>
<gene>
    <name evidence="2" type="ORF">CKO28_06195</name>
</gene>
<proteinExistence type="predicted"/>
<feature type="transmembrane region" description="Helical" evidence="1">
    <location>
        <begin position="5"/>
        <end position="24"/>
    </location>
</feature>
<dbReference type="EMBL" id="NRRL01000009">
    <property type="protein sequence ID" value="MBK1667623.1"/>
    <property type="molecule type" value="Genomic_DNA"/>
</dbReference>
<keyword evidence="3" id="KW-1185">Reference proteome</keyword>
<keyword evidence="1" id="KW-0812">Transmembrane</keyword>